<dbReference type="EMBL" id="KZ678128">
    <property type="protein sequence ID" value="PSN75664.1"/>
    <property type="molecule type" value="Genomic_DNA"/>
</dbReference>
<evidence type="ECO:0000313" key="1">
    <source>
        <dbReference type="EMBL" id="PSN75664.1"/>
    </source>
</evidence>
<evidence type="ECO:0000313" key="2">
    <source>
        <dbReference type="Proteomes" id="UP000240883"/>
    </source>
</evidence>
<sequence>MKFAHNTNCAQQVKIRLLDDPPHEHFGNLTYIDLHAQSAWDPDSYLHRFVVEFAISQDVWDDMFSLINDTKFNSGTHIACGILSILKTPYPPPDETEHPRSPKIPFEPTTGKGSWISPWTYVAGVPVLKTGSC</sequence>
<organism evidence="1 2">
    <name type="scientific">Corynespora cassiicola Philippines</name>
    <dbReference type="NCBI Taxonomy" id="1448308"/>
    <lineage>
        <taxon>Eukaryota</taxon>
        <taxon>Fungi</taxon>
        <taxon>Dikarya</taxon>
        <taxon>Ascomycota</taxon>
        <taxon>Pezizomycotina</taxon>
        <taxon>Dothideomycetes</taxon>
        <taxon>Pleosporomycetidae</taxon>
        <taxon>Pleosporales</taxon>
        <taxon>Corynesporascaceae</taxon>
        <taxon>Corynespora</taxon>
    </lineage>
</organism>
<accession>A0A2T2PDH8</accession>
<reference evidence="1 2" key="1">
    <citation type="journal article" date="2018" name="Front. Microbiol.">
        <title>Genome-Wide Analysis of Corynespora cassiicola Leaf Fall Disease Putative Effectors.</title>
        <authorList>
            <person name="Lopez D."/>
            <person name="Ribeiro S."/>
            <person name="Label P."/>
            <person name="Fumanal B."/>
            <person name="Venisse J.S."/>
            <person name="Kohler A."/>
            <person name="de Oliveira R.R."/>
            <person name="Labutti K."/>
            <person name="Lipzen A."/>
            <person name="Lail K."/>
            <person name="Bauer D."/>
            <person name="Ohm R.A."/>
            <person name="Barry K.W."/>
            <person name="Spatafora J."/>
            <person name="Grigoriev I.V."/>
            <person name="Martin F.M."/>
            <person name="Pujade-Renaud V."/>
        </authorList>
    </citation>
    <scope>NUCLEOTIDE SEQUENCE [LARGE SCALE GENOMIC DNA]</scope>
    <source>
        <strain evidence="1 2">Philippines</strain>
    </source>
</reference>
<proteinExistence type="predicted"/>
<protein>
    <submittedName>
        <fullName evidence="1">Uncharacterized protein</fullName>
    </submittedName>
</protein>
<keyword evidence="2" id="KW-1185">Reference proteome</keyword>
<dbReference type="AlphaFoldDB" id="A0A2T2PDH8"/>
<gene>
    <name evidence="1" type="ORF">BS50DRAFT_582321</name>
</gene>
<dbReference type="Proteomes" id="UP000240883">
    <property type="component" value="Unassembled WGS sequence"/>
</dbReference>
<name>A0A2T2PDH8_CORCC</name>